<proteinExistence type="inferred from homology"/>
<sequence length="388" mass="42590">MSGVLSNAADRARVEAFVQQMDLNLKLVGAETMARKNVFVRAARYSLFTRSDYSEMTRLIAGLESYRHWPAHFAAEAEREIERAEQDEAAGHLRTAAGRYQRAAGLYHAAQINLLSHNPLKGELQAKVSATYRRGSANFRWPAEHLVLPTSAGEAHGILRTPEGPGPWPCVVMLNGANSLKEEVHYFADHLLERGMAVFVLECPGQGEAGLVRGGRPLRVEEYDVAITAAIDLLGTRADIDGDALALWGLSWGGFLALRALSDFPQFRAGVSLGGFFDLRKIPQLSPWLLEEFCTLLGFGSFADVTAYVQENCSLAGRVERIEQPYLVVHGGLDDLLDVPEAEEMAGGRRGELWNYPDGVHCCYNIGPEVGPRMADWLADRLVGGGIR</sequence>
<dbReference type="InterPro" id="IPR001375">
    <property type="entry name" value="Peptidase_S9_cat"/>
</dbReference>
<reference evidence="3 4" key="1">
    <citation type="submission" date="2017-11" db="EMBL/GenBank/DDBJ databases">
        <title>Genomic Encyclopedia of Archaeal and Bacterial Type Strains, Phase II (KMG-II): From Individual Species to Whole Genera.</title>
        <authorList>
            <person name="Goeker M."/>
        </authorList>
    </citation>
    <scope>NUCLEOTIDE SEQUENCE [LARGE SCALE GENOMIC DNA]</scope>
    <source>
        <strain evidence="3 4">DSM 25625</strain>
    </source>
</reference>
<comment type="similarity">
    <text evidence="1">Belongs to the AB hydrolase superfamily.</text>
</comment>
<dbReference type="Gene3D" id="1.20.1440.110">
    <property type="entry name" value="acylaminoacyl peptidase"/>
    <property type="match status" value="1"/>
</dbReference>
<feature type="domain" description="Peptidase S9 prolyl oligopeptidase catalytic" evidence="2">
    <location>
        <begin position="192"/>
        <end position="346"/>
    </location>
</feature>
<dbReference type="OrthoDB" id="9765647at2"/>
<protein>
    <submittedName>
        <fullName evidence="3">2,6-dihydroxypseudooxynicotine hydrolase</fullName>
    </submittedName>
</protein>
<dbReference type="PANTHER" id="PTHR22946">
    <property type="entry name" value="DIENELACTONE HYDROLASE DOMAIN-CONTAINING PROTEIN-RELATED"/>
    <property type="match status" value="1"/>
</dbReference>
<keyword evidence="4" id="KW-1185">Reference proteome</keyword>
<dbReference type="AlphaFoldDB" id="A0A2M9C4A9"/>
<dbReference type="RefSeq" id="WP_100343261.1">
    <property type="nucleotide sequence ID" value="NZ_PGFB01000001.1"/>
</dbReference>
<evidence type="ECO:0000313" key="3">
    <source>
        <dbReference type="EMBL" id="PJJ65356.1"/>
    </source>
</evidence>
<evidence type="ECO:0000256" key="1">
    <source>
        <dbReference type="ARBA" id="ARBA00008645"/>
    </source>
</evidence>
<evidence type="ECO:0000259" key="2">
    <source>
        <dbReference type="Pfam" id="PF00326"/>
    </source>
</evidence>
<dbReference type="GO" id="GO:0008236">
    <property type="term" value="F:serine-type peptidase activity"/>
    <property type="evidence" value="ECO:0007669"/>
    <property type="project" value="InterPro"/>
</dbReference>
<keyword evidence="3" id="KW-0378">Hydrolase</keyword>
<dbReference type="SUPFAM" id="SSF53474">
    <property type="entry name" value="alpha/beta-Hydrolases"/>
    <property type="match status" value="1"/>
</dbReference>
<dbReference type="Gene3D" id="3.40.50.1820">
    <property type="entry name" value="alpha/beta hydrolase"/>
    <property type="match status" value="1"/>
</dbReference>
<dbReference type="InterPro" id="IPR029058">
    <property type="entry name" value="AB_hydrolase_fold"/>
</dbReference>
<name>A0A2M9C4A9_9MICO</name>
<dbReference type="Pfam" id="PF00326">
    <property type="entry name" value="Peptidase_S9"/>
    <property type="match status" value="1"/>
</dbReference>
<dbReference type="GO" id="GO:0006508">
    <property type="term" value="P:proteolysis"/>
    <property type="evidence" value="ECO:0007669"/>
    <property type="project" value="InterPro"/>
</dbReference>
<organism evidence="3 4">
    <name type="scientific">Compostimonas suwonensis</name>
    <dbReference type="NCBI Taxonomy" id="1048394"/>
    <lineage>
        <taxon>Bacteria</taxon>
        <taxon>Bacillati</taxon>
        <taxon>Actinomycetota</taxon>
        <taxon>Actinomycetes</taxon>
        <taxon>Micrococcales</taxon>
        <taxon>Microbacteriaceae</taxon>
        <taxon>Compostimonas</taxon>
    </lineage>
</organism>
<dbReference type="PANTHER" id="PTHR22946:SF12">
    <property type="entry name" value="CONIDIAL PIGMENT BIOSYNTHESIS PROTEIN AYG1 (AFU_ORTHOLOGUE AFUA_2G17550)"/>
    <property type="match status" value="1"/>
</dbReference>
<accession>A0A2M9C4A9</accession>
<gene>
    <name evidence="3" type="ORF">CLV54_0388</name>
</gene>
<dbReference type="InterPro" id="IPR050261">
    <property type="entry name" value="FrsA_esterase"/>
</dbReference>
<dbReference type="EMBL" id="PGFB01000001">
    <property type="protein sequence ID" value="PJJ65356.1"/>
    <property type="molecule type" value="Genomic_DNA"/>
</dbReference>
<dbReference type="Proteomes" id="UP000230161">
    <property type="component" value="Unassembled WGS sequence"/>
</dbReference>
<evidence type="ECO:0000313" key="4">
    <source>
        <dbReference type="Proteomes" id="UP000230161"/>
    </source>
</evidence>
<comment type="caution">
    <text evidence="3">The sequence shown here is derived from an EMBL/GenBank/DDBJ whole genome shotgun (WGS) entry which is preliminary data.</text>
</comment>